<accession>A0A8S5V7L7</accession>
<name>A0A8S5V7L7_9CAUD</name>
<evidence type="ECO:0000313" key="2">
    <source>
        <dbReference type="EMBL" id="DAG02694.1"/>
    </source>
</evidence>
<sequence>MVDSSHHRRPHSRIRHHGNPTIPRPRLRFL</sequence>
<proteinExistence type="predicted"/>
<organism evidence="2">
    <name type="scientific">Myoviridae sp. ctCpP1</name>
    <dbReference type="NCBI Taxonomy" id="2825054"/>
    <lineage>
        <taxon>Viruses</taxon>
        <taxon>Duplodnaviria</taxon>
        <taxon>Heunggongvirae</taxon>
        <taxon>Uroviricota</taxon>
        <taxon>Caudoviricetes</taxon>
    </lineage>
</organism>
<dbReference type="EMBL" id="BK016213">
    <property type="protein sequence ID" value="DAG02694.1"/>
    <property type="molecule type" value="Genomic_DNA"/>
</dbReference>
<feature type="compositionally biased region" description="Basic residues" evidence="1">
    <location>
        <begin position="1"/>
        <end position="18"/>
    </location>
</feature>
<reference evidence="2" key="1">
    <citation type="journal article" date="2021" name="Proc. Natl. Acad. Sci. U.S.A.">
        <title>A Catalog of Tens of Thousands of Viruses from Human Metagenomes Reveals Hidden Associations with Chronic Diseases.</title>
        <authorList>
            <person name="Tisza M.J."/>
            <person name="Buck C.B."/>
        </authorList>
    </citation>
    <scope>NUCLEOTIDE SEQUENCE</scope>
    <source>
        <strain evidence="2">CtCpP1</strain>
    </source>
</reference>
<evidence type="ECO:0000256" key="1">
    <source>
        <dbReference type="SAM" id="MobiDB-lite"/>
    </source>
</evidence>
<protein>
    <submittedName>
        <fullName evidence="2">Uncharacterized protein</fullName>
    </submittedName>
</protein>
<feature type="region of interest" description="Disordered" evidence="1">
    <location>
        <begin position="1"/>
        <end position="30"/>
    </location>
</feature>